<gene>
    <name evidence="2" type="ORF">DSM104329_05223</name>
</gene>
<dbReference type="RefSeq" id="WP_259312808.1">
    <property type="nucleotide sequence ID" value="NZ_CP087164.1"/>
</dbReference>
<feature type="compositionally biased region" description="Low complexity" evidence="1">
    <location>
        <begin position="107"/>
        <end position="135"/>
    </location>
</feature>
<keyword evidence="3" id="KW-1185">Reference proteome</keyword>
<feature type="region of interest" description="Disordered" evidence="1">
    <location>
        <begin position="1"/>
        <end position="35"/>
    </location>
</feature>
<feature type="region of interest" description="Disordered" evidence="1">
    <location>
        <begin position="65"/>
        <end position="164"/>
    </location>
</feature>
<evidence type="ECO:0000256" key="1">
    <source>
        <dbReference type="SAM" id="MobiDB-lite"/>
    </source>
</evidence>
<organism evidence="2 3">
    <name type="scientific">Capillimicrobium parvum</name>
    <dbReference type="NCBI Taxonomy" id="2884022"/>
    <lineage>
        <taxon>Bacteria</taxon>
        <taxon>Bacillati</taxon>
        <taxon>Actinomycetota</taxon>
        <taxon>Thermoleophilia</taxon>
        <taxon>Solirubrobacterales</taxon>
        <taxon>Capillimicrobiaceae</taxon>
        <taxon>Capillimicrobium</taxon>
    </lineage>
</organism>
<evidence type="ECO:0000313" key="2">
    <source>
        <dbReference type="EMBL" id="UGS38793.1"/>
    </source>
</evidence>
<dbReference type="AlphaFoldDB" id="A0A9E6Y2N9"/>
<dbReference type="EMBL" id="CP087164">
    <property type="protein sequence ID" value="UGS38793.1"/>
    <property type="molecule type" value="Genomic_DNA"/>
</dbReference>
<feature type="compositionally biased region" description="Low complexity" evidence="1">
    <location>
        <begin position="20"/>
        <end position="35"/>
    </location>
</feature>
<dbReference type="Proteomes" id="UP001162834">
    <property type="component" value="Chromosome"/>
</dbReference>
<evidence type="ECO:0000313" key="3">
    <source>
        <dbReference type="Proteomes" id="UP001162834"/>
    </source>
</evidence>
<feature type="compositionally biased region" description="Basic residues" evidence="1">
    <location>
        <begin position="1"/>
        <end position="19"/>
    </location>
</feature>
<dbReference type="KEGG" id="sbae:DSM104329_05223"/>
<sequence>MNVIPKRKSKKQKALKKAGKTAAKAKAVQKAPKAAATVWAGKRSGKIVKGAIVAVVGVVTLKAIRSKMKGGDQPAPPQPQSYRATETPASSQQTGATPGHPSPSGPTATAAAKDDAVASAATASPASSAPKESTPGNAEPAPDPGQSATPPHGDKAADDLKGTS</sequence>
<protein>
    <submittedName>
        <fullName evidence="2">Uncharacterized protein</fullName>
    </submittedName>
</protein>
<feature type="compositionally biased region" description="Basic and acidic residues" evidence="1">
    <location>
        <begin position="152"/>
        <end position="164"/>
    </location>
</feature>
<accession>A0A9E6Y2N9</accession>
<proteinExistence type="predicted"/>
<feature type="compositionally biased region" description="Polar residues" evidence="1">
    <location>
        <begin position="80"/>
        <end position="96"/>
    </location>
</feature>
<reference evidence="2" key="1">
    <citation type="journal article" date="2022" name="Int. J. Syst. Evol. Microbiol.">
        <title>Pseudomonas aegrilactucae sp. nov. and Pseudomonas morbosilactucae sp. nov., pathogens causing bacterial rot of lettuce in Japan.</title>
        <authorList>
            <person name="Sawada H."/>
            <person name="Fujikawa T."/>
            <person name="Satou M."/>
        </authorList>
    </citation>
    <scope>NUCLEOTIDE SEQUENCE</scope>
    <source>
        <strain evidence="2">0166_1</strain>
    </source>
</reference>
<name>A0A9E6Y2N9_9ACTN</name>